<evidence type="ECO:0000313" key="2">
    <source>
        <dbReference type="Proteomes" id="UP000728968"/>
    </source>
</evidence>
<dbReference type="RefSeq" id="WP_204716435.1">
    <property type="nucleotide sequence ID" value="NZ_JACJLT010000086.1"/>
</dbReference>
<sequence length="60" mass="6998">MKEIVEKIIEKVESFGVEDPFLEELKSHLLRELKVNPTASNQYLWLGIKEIATFMENYVG</sequence>
<protein>
    <submittedName>
        <fullName evidence="1">Uncharacterized protein</fullName>
    </submittedName>
</protein>
<dbReference type="EMBL" id="JACJLT010000086">
    <property type="protein sequence ID" value="MBM6875690.1"/>
    <property type="molecule type" value="Genomic_DNA"/>
</dbReference>
<comment type="caution">
    <text evidence="1">The sequence shown here is derived from an EMBL/GenBank/DDBJ whole genome shotgun (WGS) entry which is preliminary data.</text>
</comment>
<name>A0ABS2G3B7_FUSMR</name>
<organism evidence="1 2">
    <name type="scientific">Fusobacterium mortiferum</name>
    <dbReference type="NCBI Taxonomy" id="850"/>
    <lineage>
        <taxon>Bacteria</taxon>
        <taxon>Fusobacteriati</taxon>
        <taxon>Fusobacteriota</taxon>
        <taxon>Fusobacteriia</taxon>
        <taxon>Fusobacteriales</taxon>
        <taxon>Fusobacteriaceae</taxon>
        <taxon>Fusobacterium</taxon>
    </lineage>
</organism>
<accession>A0ABS2G3B7</accession>
<reference evidence="1 2" key="1">
    <citation type="journal article" date="2021" name="Sci. Rep.">
        <title>The distribution of antibiotic resistance genes in chicken gut microbiota commensals.</title>
        <authorList>
            <person name="Juricova H."/>
            <person name="Matiasovicova J."/>
            <person name="Kubasova T."/>
            <person name="Cejkova D."/>
            <person name="Rychlik I."/>
        </authorList>
    </citation>
    <scope>NUCLEOTIDE SEQUENCE [LARGE SCALE GENOMIC DNA]</scope>
    <source>
        <strain evidence="1 2">An425</strain>
    </source>
</reference>
<gene>
    <name evidence="1" type="ORF">H6A04_08520</name>
</gene>
<evidence type="ECO:0000313" key="1">
    <source>
        <dbReference type="EMBL" id="MBM6875690.1"/>
    </source>
</evidence>
<keyword evidence="2" id="KW-1185">Reference proteome</keyword>
<dbReference type="Proteomes" id="UP000728968">
    <property type="component" value="Unassembled WGS sequence"/>
</dbReference>
<proteinExistence type="predicted"/>